<dbReference type="EMBL" id="JASZZX010000016">
    <property type="protein sequence ID" value="MDM3927750.1"/>
    <property type="molecule type" value="Genomic_DNA"/>
</dbReference>
<protein>
    <submittedName>
        <fullName evidence="2">Uncharacterized protein</fullName>
    </submittedName>
</protein>
<comment type="caution">
    <text evidence="2">The sequence shown here is derived from an EMBL/GenBank/DDBJ whole genome shotgun (WGS) entry which is preliminary data.</text>
</comment>
<proteinExistence type="predicted"/>
<feature type="compositionally biased region" description="Basic and acidic residues" evidence="1">
    <location>
        <begin position="32"/>
        <end position="48"/>
    </location>
</feature>
<keyword evidence="3" id="KW-1185">Reference proteome</keyword>
<evidence type="ECO:0000256" key="1">
    <source>
        <dbReference type="SAM" id="MobiDB-lite"/>
    </source>
</evidence>
<organism evidence="2 3">
    <name type="scientific">Mycobacterium intracellulare subsp. chimaera</name>
    <dbReference type="NCBI Taxonomy" id="222805"/>
    <lineage>
        <taxon>Bacteria</taxon>
        <taxon>Bacillati</taxon>
        <taxon>Actinomycetota</taxon>
        <taxon>Actinomycetes</taxon>
        <taxon>Mycobacteriales</taxon>
        <taxon>Mycobacteriaceae</taxon>
        <taxon>Mycobacterium</taxon>
        <taxon>Mycobacterium avium complex (MAC)</taxon>
    </lineage>
</organism>
<name>A0ABT7P3J8_MYCIT</name>
<reference evidence="3" key="1">
    <citation type="submission" date="2023-06" db="EMBL/GenBank/DDBJ databases">
        <title>Itaconate inhibition of nontuberculous mycobacteria.</title>
        <authorList>
            <person name="Spilker T."/>
        </authorList>
    </citation>
    <scope>NUCLEOTIDE SEQUENCE [LARGE SCALE GENOMIC DNA]</scope>
    <source>
        <strain evidence="3">FLAC1071</strain>
    </source>
</reference>
<dbReference type="RefSeq" id="WP_145929572.1">
    <property type="nucleotide sequence ID" value="NZ_JASZZX010000016.1"/>
</dbReference>
<feature type="compositionally biased region" description="Basic and acidic residues" evidence="1">
    <location>
        <begin position="1"/>
        <end position="10"/>
    </location>
</feature>
<accession>A0ABT7P3J8</accession>
<evidence type="ECO:0000313" key="3">
    <source>
        <dbReference type="Proteomes" id="UP001529272"/>
    </source>
</evidence>
<feature type="compositionally biased region" description="Polar residues" evidence="1">
    <location>
        <begin position="16"/>
        <end position="31"/>
    </location>
</feature>
<feature type="region of interest" description="Disordered" evidence="1">
    <location>
        <begin position="1"/>
        <end position="85"/>
    </location>
</feature>
<reference evidence="2 3" key="2">
    <citation type="submission" date="2023-06" db="EMBL/GenBank/DDBJ databases">
        <title>Itaconate inhibition of nontuberculous mycobacteria.</title>
        <authorList>
            <person name="Breen P."/>
            <person name="Zimbric M."/>
            <person name="Caverly L."/>
        </authorList>
    </citation>
    <scope>NUCLEOTIDE SEQUENCE [LARGE SCALE GENOMIC DNA]</scope>
    <source>
        <strain evidence="2 3">FLAC1071</strain>
    </source>
</reference>
<sequence>MTIRAIRDPDNPAAQEESSMESSKPVTSASSRRPDGEPETGADRKFFDLRASGYTGPIDQDGNIPDTNSTAPETRSALQVLNQLS</sequence>
<dbReference type="Proteomes" id="UP001529272">
    <property type="component" value="Unassembled WGS sequence"/>
</dbReference>
<evidence type="ECO:0000313" key="2">
    <source>
        <dbReference type="EMBL" id="MDM3927750.1"/>
    </source>
</evidence>
<feature type="compositionally biased region" description="Polar residues" evidence="1">
    <location>
        <begin position="65"/>
        <end position="85"/>
    </location>
</feature>
<gene>
    <name evidence="2" type="ORF">QRB35_17205</name>
</gene>